<dbReference type="AlphaFoldDB" id="A0A0X3NJ42"/>
<organism evidence="1">
    <name type="scientific">Schistocephalus solidus</name>
    <name type="common">Tapeworm</name>
    <dbReference type="NCBI Taxonomy" id="70667"/>
    <lineage>
        <taxon>Eukaryota</taxon>
        <taxon>Metazoa</taxon>
        <taxon>Spiralia</taxon>
        <taxon>Lophotrochozoa</taxon>
        <taxon>Platyhelminthes</taxon>
        <taxon>Cestoda</taxon>
        <taxon>Eucestoda</taxon>
        <taxon>Diphyllobothriidea</taxon>
        <taxon>Diphyllobothriidae</taxon>
        <taxon>Schistocephalus</taxon>
    </lineage>
</organism>
<reference evidence="1" key="1">
    <citation type="submission" date="2016-01" db="EMBL/GenBank/DDBJ databases">
        <title>Reference transcriptome for the parasite Schistocephalus solidus: insights into the molecular evolution of parasitism.</title>
        <authorList>
            <person name="Hebert F.O."/>
            <person name="Grambauer S."/>
            <person name="Barber I."/>
            <person name="Landry C.R."/>
            <person name="Aubin-Horth N."/>
        </authorList>
    </citation>
    <scope>NUCLEOTIDE SEQUENCE</scope>
</reference>
<name>A0A0X3NJ42_SCHSO</name>
<dbReference type="EMBL" id="GEEE01010186">
    <property type="protein sequence ID" value="JAP53039.1"/>
    <property type="molecule type" value="Transcribed_RNA"/>
</dbReference>
<accession>A0A0X3NJ42</accession>
<protein>
    <submittedName>
        <fullName evidence="1">Uncharacterized protein</fullName>
    </submittedName>
</protein>
<proteinExistence type="predicted"/>
<sequence length="142" mass="16390">MTTRAISSIGLCKEIRGQLAPEPGFFRRYKRLGCRLHAGRRLFAPVDEAKMSFFLNQRSFAEIKNSHWQPDYLKNYYRHRFLNTNQQPEGRFCILSKVTSRELIDPWLSRLQSPGWLTGPDSVLVHGSEQREVGLQGCPHGT</sequence>
<evidence type="ECO:0000313" key="1">
    <source>
        <dbReference type="EMBL" id="JAP39994.1"/>
    </source>
</evidence>
<dbReference type="EMBL" id="GEEE01023231">
    <property type="protein sequence ID" value="JAP39994.1"/>
    <property type="molecule type" value="Transcribed_RNA"/>
</dbReference>
<gene>
    <name evidence="1" type="ORF">TR165153</name>
</gene>